<dbReference type="InterPro" id="IPR001447">
    <property type="entry name" value="Arylamine_N-AcTrfase"/>
</dbReference>
<comment type="caution">
    <text evidence="3">The sequence shown here is derived from an EMBL/GenBank/DDBJ whole genome shotgun (WGS) entry which is preliminary data.</text>
</comment>
<dbReference type="EMBL" id="JARMAB010000005">
    <property type="protein sequence ID" value="MED1202260.1"/>
    <property type="molecule type" value="Genomic_DNA"/>
</dbReference>
<dbReference type="PRINTS" id="PR01543">
    <property type="entry name" value="ANATRNSFRASE"/>
</dbReference>
<evidence type="ECO:0000313" key="4">
    <source>
        <dbReference type="Proteomes" id="UP001341444"/>
    </source>
</evidence>
<organism evidence="3 4">
    <name type="scientific">Heyndrickxia acidicola</name>
    <dbReference type="NCBI Taxonomy" id="209389"/>
    <lineage>
        <taxon>Bacteria</taxon>
        <taxon>Bacillati</taxon>
        <taxon>Bacillota</taxon>
        <taxon>Bacilli</taxon>
        <taxon>Bacillales</taxon>
        <taxon>Bacillaceae</taxon>
        <taxon>Heyndrickxia</taxon>
    </lineage>
</organism>
<dbReference type="InterPro" id="IPR053710">
    <property type="entry name" value="Arylamine_NAT_domain_sf"/>
</dbReference>
<dbReference type="InterPro" id="IPR038765">
    <property type="entry name" value="Papain-like_cys_pep_sf"/>
</dbReference>
<keyword evidence="4" id="KW-1185">Reference proteome</keyword>
<protein>
    <submittedName>
        <fullName evidence="3">Arylamine N-acetyltransferase</fullName>
    </submittedName>
</protein>
<comment type="similarity">
    <text evidence="1 2">Belongs to the arylamine N-acetyltransferase family.</text>
</comment>
<dbReference type="Gene3D" id="3.30.2140.20">
    <property type="match status" value="1"/>
</dbReference>
<evidence type="ECO:0000256" key="2">
    <source>
        <dbReference type="RuleBase" id="RU003452"/>
    </source>
</evidence>
<dbReference type="PANTHER" id="PTHR11786:SF0">
    <property type="entry name" value="ARYLAMINE N-ACETYLTRANSFERASE 4-RELATED"/>
    <property type="match status" value="1"/>
</dbReference>
<gene>
    <name evidence="3" type="ORF">P4T90_04035</name>
</gene>
<proteinExistence type="inferred from homology"/>
<evidence type="ECO:0000313" key="3">
    <source>
        <dbReference type="EMBL" id="MED1202260.1"/>
    </source>
</evidence>
<dbReference type="Pfam" id="PF00797">
    <property type="entry name" value="Acetyltransf_2"/>
    <property type="match status" value="1"/>
</dbReference>
<dbReference type="Proteomes" id="UP001341444">
    <property type="component" value="Unassembled WGS sequence"/>
</dbReference>
<name>A0ABU6MGU1_9BACI</name>
<accession>A0ABU6MGU1</accession>
<dbReference type="PANTHER" id="PTHR11786">
    <property type="entry name" value="N-HYDROXYARYLAMINE O-ACETYLTRANSFERASE"/>
    <property type="match status" value="1"/>
</dbReference>
<reference evidence="3 4" key="1">
    <citation type="submission" date="2023-03" db="EMBL/GenBank/DDBJ databases">
        <title>Bacillus Genome Sequencing.</title>
        <authorList>
            <person name="Dunlap C."/>
        </authorList>
    </citation>
    <scope>NUCLEOTIDE SEQUENCE [LARGE SCALE GENOMIC DNA]</scope>
    <source>
        <strain evidence="3 4">B-23453</strain>
    </source>
</reference>
<sequence length="263" mass="29869">MKELNELFRKRIGFPKNQTIIFDTLDQILTLTAASFPFENLCIFSNQIQAITEESLIKKLLRRSEGGLCYELNSLFFLFLKENSFDVTLVPGIVYDHHAEDWSAIGKTHVCILLKHQGNDYLIDTGFGGNLPLKPVSLKGARIESANGEFQIKKRNGADEEYVLYMKLKYKHSEWKQGYTFFPASPIKKLSDLDAVQRKIVESTDSPFNKVPLLTKLTAGGSITLTPSSLTVWNKGEMTKKEIEGIVFKDWAIKHFQLNTAKN</sequence>
<dbReference type="SUPFAM" id="SSF54001">
    <property type="entry name" value="Cysteine proteinases"/>
    <property type="match status" value="1"/>
</dbReference>
<evidence type="ECO:0000256" key="1">
    <source>
        <dbReference type="ARBA" id="ARBA00006547"/>
    </source>
</evidence>
<dbReference type="RefSeq" id="WP_066266780.1">
    <property type="nucleotide sequence ID" value="NZ_JARMAB010000005.1"/>
</dbReference>